<evidence type="ECO:0000313" key="3">
    <source>
        <dbReference type="EMBL" id="GHP06188.1"/>
    </source>
</evidence>
<feature type="transmembrane region" description="Helical" evidence="2">
    <location>
        <begin position="446"/>
        <end position="465"/>
    </location>
</feature>
<dbReference type="OrthoDB" id="46634at2759"/>
<feature type="transmembrane region" description="Helical" evidence="2">
    <location>
        <begin position="485"/>
        <end position="511"/>
    </location>
</feature>
<feature type="transmembrane region" description="Helical" evidence="2">
    <location>
        <begin position="259"/>
        <end position="279"/>
    </location>
</feature>
<dbReference type="EMBL" id="BNJQ01000012">
    <property type="protein sequence ID" value="GHP06188.1"/>
    <property type="molecule type" value="Genomic_DNA"/>
</dbReference>
<keyword evidence="2" id="KW-0812">Transmembrane</keyword>
<feature type="transmembrane region" description="Helical" evidence="2">
    <location>
        <begin position="587"/>
        <end position="606"/>
    </location>
</feature>
<evidence type="ECO:0000256" key="1">
    <source>
        <dbReference type="SAM" id="MobiDB-lite"/>
    </source>
</evidence>
<sequence length="629" mass="70275">MALTFDTSAPKMPRPLIADGRHDDEEEESDPAGKYAQKHSLDTAAEKELRELVEHASHDAHGSHDSHDSRQCQVLEMPKLRRNWDEPEGHGHADWGSVFVDLVYVGVAYSLGIVLKNAFYSCKPPGYKSSSYGSSDYGSSDYAKACRRGGGDAAECVAAACRRGGEEVAKCAAACRRGGGDAKACDSASSAYYPPPYGGSKYYPPPEHHRMLLAEASDKPYCVEDPAMWIGMFYIFVIFLVLFNQWFNDLLWKARFHATGVVHVLCDCSVYLLLMWAAVTIGDVQVLRMSSMWFYFSLFNTLTGVLWILRYKHVAFFHPKECVRREASSFIMSEWGATALRIAATIVASDNDDTRQMKRAVPLLLLFSGLYSNARMLWRVAVMPQALVETWQDIAAPLDVSFIIGRCNEFIMLMFGETILQIVISNLPPSDAGDNDLYLNPAQARYMISMLASFGIILTILHSHVNTVPSDSSKHAIRRSLPTAAIFYLFYMIKSFMVMSVGIGVKIALYAPEAEGFFSEDQRLQLAFSIAMAFATQYVLHPTHSGLYAYYGPFFNFESAFRSTLFFLRVGTVVASLAVYKIETKPWIFLLIEAALCVGHTCLLHAELYLAPQPAARKEYERSVSKVTY</sequence>
<gene>
    <name evidence="3" type="ORF">PPROV_000493500</name>
</gene>
<comment type="caution">
    <text evidence="3">The sequence shown here is derived from an EMBL/GenBank/DDBJ whole genome shotgun (WGS) entry which is preliminary data.</text>
</comment>
<proteinExistence type="predicted"/>
<feature type="transmembrane region" description="Helical" evidence="2">
    <location>
        <begin position="291"/>
        <end position="309"/>
    </location>
</feature>
<organism evidence="3 4">
    <name type="scientific">Pycnococcus provasolii</name>
    <dbReference type="NCBI Taxonomy" id="41880"/>
    <lineage>
        <taxon>Eukaryota</taxon>
        <taxon>Viridiplantae</taxon>
        <taxon>Chlorophyta</taxon>
        <taxon>Pseudoscourfieldiophyceae</taxon>
        <taxon>Pseudoscourfieldiales</taxon>
        <taxon>Pycnococcaceae</taxon>
        <taxon>Pycnococcus</taxon>
    </lineage>
</organism>
<evidence type="ECO:0000313" key="4">
    <source>
        <dbReference type="Proteomes" id="UP000660262"/>
    </source>
</evidence>
<keyword evidence="2" id="KW-1133">Transmembrane helix</keyword>
<feature type="transmembrane region" description="Helical" evidence="2">
    <location>
        <begin position="523"/>
        <end position="540"/>
    </location>
</feature>
<feature type="transmembrane region" description="Helical" evidence="2">
    <location>
        <begin position="227"/>
        <end position="247"/>
    </location>
</feature>
<reference evidence="3" key="1">
    <citation type="submission" date="2020-10" db="EMBL/GenBank/DDBJ databases">
        <title>Unveiling of a novel bifunctional photoreceptor, Dualchrome1, isolated from a cosmopolitan green alga.</title>
        <authorList>
            <person name="Suzuki S."/>
            <person name="Kawachi M."/>
        </authorList>
    </citation>
    <scope>NUCLEOTIDE SEQUENCE</scope>
    <source>
        <strain evidence="3">NIES 2893</strain>
    </source>
</reference>
<evidence type="ECO:0008006" key="5">
    <source>
        <dbReference type="Google" id="ProtNLM"/>
    </source>
</evidence>
<dbReference type="AlphaFoldDB" id="A0A830HH61"/>
<keyword evidence="4" id="KW-1185">Reference proteome</keyword>
<name>A0A830HH61_9CHLO</name>
<feature type="transmembrane region" description="Helical" evidence="2">
    <location>
        <begin position="560"/>
        <end position="580"/>
    </location>
</feature>
<feature type="region of interest" description="Disordered" evidence="1">
    <location>
        <begin position="1"/>
        <end position="43"/>
    </location>
</feature>
<accession>A0A830HH61</accession>
<protein>
    <recommendedName>
        <fullName evidence="5">Transmembrane protein 175</fullName>
    </recommendedName>
</protein>
<keyword evidence="2" id="KW-0472">Membrane</keyword>
<evidence type="ECO:0000256" key="2">
    <source>
        <dbReference type="SAM" id="Phobius"/>
    </source>
</evidence>
<dbReference type="Proteomes" id="UP000660262">
    <property type="component" value="Unassembled WGS sequence"/>
</dbReference>